<dbReference type="Pfam" id="PF17678">
    <property type="entry name" value="Glyco_hydro_92N"/>
    <property type="match status" value="1"/>
</dbReference>
<reference evidence="5 6" key="1">
    <citation type="submission" date="2024-09" db="EMBL/GenBank/DDBJ databases">
        <authorList>
            <person name="Sun Q."/>
            <person name="Mori K."/>
        </authorList>
    </citation>
    <scope>NUCLEOTIDE SEQUENCE [LARGE SCALE GENOMIC DNA]</scope>
    <source>
        <strain evidence="5 6">TBRC 7907</strain>
    </source>
</reference>
<feature type="signal peptide" evidence="2">
    <location>
        <begin position="1"/>
        <end position="31"/>
    </location>
</feature>
<gene>
    <name evidence="5" type="ORF">ACFFQA_09000</name>
</gene>
<evidence type="ECO:0000256" key="1">
    <source>
        <dbReference type="SAM" id="MobiDB-lite"/>
    </source>
</evidence>
<protein>
    <submittedName>
        <fullName evidence="5">GH92 family glycosyl hydrolase</fullName>
    </submittedName>
</protein>
<keyword evidence="2" id="KW-0732">Signal</keyword>
<dbReference type="Gene3D" id="1.20.1050.60">
    <property type="entry name" value="alpha-1,2-mannosidase"/>
    <property type="match status" value="1"/>
</dbReference>
<keyword evidence="6" id="KW-1185">Reference proteome</keyword>
<evidence type="ECO:0000313" key="6">
    <source>
        <dbReference type="Proteomes" id="UP001589693"/>
    </source>
</evidence>
<dbReference type="InterPro" id="IPR050883">
    <property type="entry name" value="PNGase"/>
</dbReference>
<organism evidence="5 6">
    <name type="scientific">Allokutzneria oryzae</name>
    <dbReference type="NCBI Taxonomy" id="1378989"/>
    <lineage>
        <taxon>Bacteria</taxon>
        <taxon>Bacillati</taxon>
        <taxon>Actinomycetota</taxon>
        <taxon>Actinomycetes</taxon>
        <taxon>Pseudonocardiales</taxon>
        <taxon>Pseudonocardiaceae</taxon>
        <taxon>Allokutzneria</taxon>
    </lineage>
</organism>
<keyword evidence="5" id="KW-0378">Hydrolase</keyword>
<evidence type="ECO:0000313" key="5">
    <source>
        <dbReference type="EMBL" id="MFB9904076.1"/>
    </source>
</evidence>
<feature type="compositionally biased region" description="Pro residues" evidence="1">
    <location>
        <begin position="796"/>
        <end position="807"/>
    </location>
</feature>
<name>A0ABV5ZT60_9PSEU</name>
<accession>A0ABV5ZT60</accession>
<dbReference type="Gene3D" id="3.30.2080.10">
    <property type="entry name" value="GH92 mannosidase domain"/>
    <property type="match status" value="1"/>
</dbReference>
<comment type="caution">
    <text evidence="5">The sequence shown here is derived from an EMBL/GenBank/DDBJ whole genome shotgun (WGS) entry which is preliminary data.</text>
</comment>
<evidence type="ECO:0000259" key="3">
    <source>
        <dbReference type="Pfam" id="PF07971"/>
    </source>
</evidence>
<dbReference type="Proteomes" id="UP001589693">
    <property type="component" value="Unassembled WGS sequence"/>
</dbReference>
<feature type="chain" id="PRO_5047498927" evidence="2">
    <location>
        <begin position="32"/>
        <end position="826"/>
    </location>
</feature>
<feature type="domain" description="Glycosyl hydrolase family 92 N-terminal" evidence="4">
    <location>
        <begin position="44"/>
        <end position="305"/>
    </location>
</feature>
<dbReference type="InterPro" id="IPR041371">
    <property type="entry name" value="GH92_N"/>
</dbReference>
<proteinExistence type="predicted"/>
<dbReference type="NCBIfam" id="TIGR01180">
    <property type="entry name" value="aman2_put"/>
    <property type="match status" value="1"/>
</dbReference>
<dbReference type="RefSeq" id="WP_377851236.1">
    <property type="nucleotide sequence ID" value="NZ_JBHLZU010000007.1"/>
</dbReference>
<feature type="compositionally biased region" description="Low complexity" evidence="1">
    <location>
        <begin position="808"/>
        <end position="826"/>
    </location>
</feature>
<feature type="region of interest" description="Disordered" evidence="1">
    <location>
        <begin position="251"/>
        <end position="276"/>
    </location>
</feature>
<dbReference type="EMBL" id="JBHLZU010000007">
    <property type="protein sequence ID" value="MFB9904076.1"/>
    <property type="molecule type" value="Genomic_DNA"/>
</dbReference>
<dbReference type="SUPFAM" id="SSF48208">
    <property type="entry name" value="Six-hairpin glycosidases"/>
    <property type="match status" value="1"/>
</dbReference>
<dbReference type="GO" id="GO:0016787">
    <property type="term" value="F:hydrolase activity"/>
    <property type="evidence" value="ECO:0007669"/>
    <property type="project" value="UniProtKB-KW"/>
</dbReference>
<dbReference type="InterPro" id="IPR005887">
    <property type="entry name" value="GH92_a_mannosidase_put"/>
</dbReference>
<feature type="domain" description="Glycosyl hydrolase family 92" evidence="3">
    <location>
        <begin position="311"/>
        <end position="785"/>
    </location>
</feature>
<dbReference type="InterPro" id="IPR008928">
    <property type="entry name" value="6-hairpin_glycosidase_sf"/>
</dbReference>
<dbReference type="PANTHER" id="PTHR12143">
    <property type="entry name" value="PEPTIDE N-GLYCANASE PNGASE -RELATED"/>
    <property type="match status" value="1"/>
</dbReference>
<dbReference type="Gene3D" id="2.70.98.10">
    <property type="match status" value="1"/>
</dbReference>
<dbReference type="Gene3D" id="1.20.1610.10">
    <property type="entry name" value="alpha-1,2-mannosidases domains"/>
    <property type="match status" value="1"/>
</dbReference>
<dbReference type="InterPro" id="IPR012939">
    <property type="entry name" value="Glyco_hydro_92"/>
</dbReference>
<feature type="region of interest" description="Disordered" evidence="1">
    <location>
        <begin position="788"/>
        <end position="826"/>
    </location>
</feature>
<evidence type="ECO:0000259" key="4">
    <source>
        <dbReference type="Pfam" id="PF17678"/>
    </source>
</evidence>
<dbReference type="InterPro" id="IPR014718">
    <property type="entry name" value="GH-type_carb-bd"/>
</dbReference>
<dbReference type="Pfam" id="PF07971">
    <property type="entry name" value="Glyco_hydro_92"/>
    <property type="match status" value="1"/>
</dbReference>
<dbReference type="PANTHER" id="PTHR12143:SF39">
    <property type="entry name" value="SECRETED PROTEIN"/>
    <property type="match status" value="1"/>
</dbReference>
<sequence length="826" mass="88368">MVFRSSRRRRTIPLVTLGALTAALLPHVATATPAHDAAADPAAHVNPLIGTKGGETWPGADTPFGMLQWSPENTKGNQNRTVRPGGYGYDHTKIRGFSLTHLSGTGCAGAFGDIPFLPHPGEVTTSPTADLTDSVYASTFSHANETAKPGYYSVKLDSGARAELTATTRTGSGRFTYPDGKPATMLFRTSSSEVGSSDASVRIDPATRTVSGSVTGGNFCGYINEVGRRSYYTLHFTAEFDKPFTSTGTWQDDKVTPGSTTARGGTGWTTGSFPNAGWPVPGKGSGGYVTFDTGGQPVNVRVGISFVSADGAKANLRAENPTGTTFDRVRANAYDAWKRQLSRVKVTGGTPDQLATFYTAIYHSLLHPNVFNDVDGSYIGMDQKVHRVTGRQRAQYANFSGWDVYRGQLQLLTLLEPGVGSDIAQSLYNQAQQNNGIWDRWTHGAGGTHVMTGDPGPVSVASIHAFGGTKFDTHGALRSMTTSARTVKPEDLSRDGWNVMVVGQRPSLDKYLSQHYVPADGNAWGGAGETLEDVAADFGIAQLAQRLGDTRSHDEYLARSGYWRNVFNPATGYIQDRKSDGTWSTPFDPAGDQGFAEGSSAQYTWMIPFDVRGLADAMGGDAATIARLDKFFRKPDGSWALTKSGGAHSEMDNEPSIGAPWVYNYVGAPAKAQQTIREVLNTLWRNAPDGIPGQDDLGAMSAWYAFAAMGLYPQYPGRGELLLSAPLFPKITIDRANGSRITINAPGATTTTAYIAAAKLNGRTTTATWLPESFLNGARLDLTLTTTPTPWGTAPPSYPAPTTPPTFTPTTSPLLTPHKLTTTPPR</sequence>
<evidence type="ECO:0000256" key="2">
    <source>
        <dbReference type="SAM" id="SignalP"/>
    </source>
</evidence>